<evidence type="ECO:0000256" key="1">
    <source>
        <dbReference type="SAM" id="MobiDB-lite"/>
    </source>
</evidence>
<proteinExistence type="predicted"/>
<feature type="compositionally biased region" description="Low complexity" evidence="1">
    <location>
        <begin position="44"/>
        <end position="56"/>
    </location>
</feature>
<dbReference type="PROSITE" id="PS51257">
    <property type="entry name" value="PROKAR_LIPOPROTEIN"/>
    <property type="match status" value="1"/>
</dbReference>
<dbReference type="InterPro" id="IPR018642">
    <property type="entry name" value="DUF2066"/>
</dbReference>
<feature type="region of interest" description="Disordered" evidence="1">
    <location>
        <begin position="32"/>
        <end position="56"/>
    </location>
</feature>
<dbReference type="OrthoDB" id="7928976at2"/>
<feature type="chain" id="PRO_5019415207" evidence="2">
    <location>
        <begin position="30"/>
        <end position="459"/>
    </location>
</feature>
<dbReference type="RefSeq" id="WP_119829548.1">
    <property type="nucleotide sequence ID" value="NZ_QYUL01000001.1"/>
</dbReference>
<feature type="compositionally biased region" description="Low complexity" evidence="1">
    <location>
        <begin position="429"/>
        <end position="440"/>
    </location>
</feature>
<protein>
    <submittedName>
        <fullName evidence="3">DUF2066 domain-containing protein</fullName>
    </submittedName>
</protein>
<organism evidence="3 4">
    <name type="scientific">Azospirillum cavernae</name>
    <dbReference type="NCBI Taxonomy" id="2320860"/>
    <lineage>
        <taxon>Bacteria</taxon>
        <taxon>Pseudomonadati</taxon>
        <taxon>Pseudomonadota</taxon>
        <taxon>Alphaproteobacteria</taxon>
        <taxon>Rhodospirillales</taxon>
        <taxon>Azospirillaceae</taxon>
        <taxon>Azospirillum</taxon>
    </lineage>
</organism>
<feature type="region of interest" description="Disordered" evidence="1">
    <location>
        <begin position="429"/>
        <end position="459"/>
    </location>
</feature>
<comment type="caution">
    <text evidence="3">The sequence shown here is derived from an EMBL/GenBank/DDBJ whole genome shotgun (WGS) entry which is preliminary data.</text>
</comment>
<dbReference type="EMBL" id="QYUL01000001">
    <property type="protein sequence ID" value="RJF83907.1"/>
    <property type="molecule type" value="Genomic_DNA"/>
</dbReference>
<evidence type="ECO:0000256" key="2">
    <source>
        <dbReference type="SAM" id="SignalP"/>
    </source>
</evidence>
<feature type="signal peptide" evidence="2">
    <location>
        <begin position="1"/>
        <end position="29"/>
    </location>
</feature>
<evidence type="ECO:0000313" key="4">
    <source>
        <dbReference type="Proteomes" id="UP000283458"/>
    </source>
</evidence>
<keyword evidence="2" id="KW-0732">Signal</keyword>
<accession>A0A418W1K9</accession>
<dbReference type="Proteomes" id="UP000283458">
    <property type="component" value="Unassembled WGS sequence"/>
</dbReference>
<dbReference type="AlphaFoldDB" id="A0A418W1K9"/>
<name>A0A418W1K9_9PROT</name>
<reference evidence="3 4" key="1">
    <citation type="submission" date="2018-09" db="EMBL/GenBank/DDBJ databases">
        <authorList>
            <person name="Zhu H."/>
        </authorList>
    </citation>
    <scope>NUCLEOTIDE SEQUENCE [LARGE SCALE GENOMIC DNA]</scope>
    <source>
        <strain evidence="3 4">K2W22B-5</strain>
    </source>
</reference>
<keyword evidence="4" id="KW-1185">Reference proteome</keyword>
<sequence length="459" mass="47202">MLHRRRAPLFAGLTALSVACALSGGSALAQTTPAPITQGQPFGAASPAASPLPSSAPTANTAADAFAVSGVKVDITAANANSARDSAIREAQSRAWTELYKRLVPTGGAAPKLPETELAKLVQGFEIDEEKVSATQYVGSITVRFRPNAVRDVIGGSVTGNSQYVEPPAKPFVVLPVTMTAGRALLWEDRTPWRAAWEERPAASSLVPLVVPDGELADAQAIGTEEAIAGNPEALARIAQRYHAGGVIVARVELPGGGADPARGLSVDLTRYGLDGTRDAQTVSVKPDAAAGDVLTRAVATVGAQLDEAWRRDNVMASGPEQSTLVRVPLAAAADWVEVRKRLTGFAAVTRTDLQSMTRSAALVTLTHRGDADRLAQALAKRDLSMTRVPSAPASVPGAVSTDWQLTLLPRSGGEAMAAPLGAPSALAPTAPLGASAVSSGGLGAPPRDLGTLPAKSVQ</sequence>
<dbReference type="Pfam" id="PF09839">
    <property type="entry name" value="DUF2066"/>
    <property type="match status" value="1"/>
</dbReference>
<evidence type="ECO:0000313" key="3">
    <source>
        <dbReference type="EMBL" id="RJF83907.1"/>
    </source>
</evidence>
<gene>
    <name evidence="3" type="ORF">D3877_04595</name>
</gene>